<proteinExistence type="inferred from homology"/>
<comment type="similarity">
    <text evidence="5 12">Belongs to the purine/pyrimidine phosphoribosyltransferase family.</text>
</comment>
<dbReference type="CDD" id="cd06223">
    <property type="entry name" value="PRTases_typeI"/>
    <property type="match status" value="1"/>
</dbReference>
<keyword evidence="9 12" id="KW-0328">Glycosyltransferase</keyword>
<name>A0A5R9JJY1_9PROT</name>
<comment type="pathway">
    <text evidence="4 12">Purine metabolism; AMP biosynthesis via salvage pathway; AMP from adenine: step 1/1.</text>
</comment>
<dbReference type="GO" id="GO:0005737">
    <property type="term" value="C:cytoplasm"/>
    <property type="evidence" value="ECO:0007669"/>
    <property type="project" value="UniProtKB-SubCell"/>
</dbReference>
<keyword evidence="15" id="KW-1185">Reference proteome</keyword>
<evidence type="ECO:0000256" key="2">
    <source>
        <dbReference type="ARBA" id="ARBA00003968"/>
    </source>
</evidence>
<comment type="caution">
    <text evidence="14">The sequence shown here is derived from an EMBL/GenBank/DDBJ whole genome shotgun (WGS) entry which is preliminary data.</text>
</comment>
<dbReference type="InterPro" id="IPR050054">
    <property type="entry name" value="UPRTase/APRTase"/>
</dbReference>
<dbReference type="InterPro" id="IPR029057">
    <property type="entry name" value="PRTase-like"/>
</dbReference>
<organism evidence="14 15">
    <name type="scientific">Lichenicoccus roseus</name>
    <dbReference type="NCBI Taxonomy" id="2683649"/>
    <lineage>
        <taxon>Bacteria</taxon>
        <taxon>Pseudomonadati</taxon>
        <taxon>Pseudomonadota</taxon>
        <taxon>Alphaproteobacteria</taxon>
        <taxon>Acetobacterales</taxon>
        <taxon>Acetobacteraceae</taxon>
        <taxon>Lichenicoccus</taxon>
    </lineage>
</organism>
<comment type="function">
    <text evidence="2 12">Catalyzes a salvage reaction resulting in the formation of AMP, that is energically less costly than de novo synthesis.</text>
</comment>
<dbReference type="NCBIfam" id="TIGR01090">
    <property type="entry name" value="apt"/>
    <property type="match status" value="1"/>
</dbReference>
<evidence type="ECO:0000256" key="7">
    <source>
        <dbReference type="ARBA" id="ARBA00011893"/>
    </source>
</evidence>
<dbReference type="OrthoDB" id="9803963at2"/>
<keyword evidence="10 12" id="KW-0808">Transferase</keyword>
<accession>A0A5R9JJY1</accession>
<evidence type="ECO:0000256" key="9">
    <source>
        <dbReference type="ARBA" id="ARBA00022676"/>
    </source>
</evidence>
<evidence type="ECO:0000256" key="1">
    <source>
        <dbReference type="ARBA" id="ARBA00000868"/>
    </source>
</evidence>
<dbReference type="EC" id="2.4.2.7" evidence="7 12"/>
<evidence type="ECO:0000313" key="14">
    <source>
        <dbReference type="EMBL" id="TLU74668.1"/>
    </source>
</evidence>
<dbReference type="RefSeq" id="WP_138324917.1">
    <property type="nucleotide sequence ID" value="NZ_VCDI01000001.1"/>
</dbReference>
<dbReference type="PANTHER" id="PTHR32315">
    <property type="entry name" value="ADENINE PHOSPHORIBOSYLTRANSFERASE"/>
    <property type="match status" value="1"/>
</dbReference>
<evidence type="ECO:0000256" key="5">
    <source>
        <dbReference type="ARBA" id="ARBA00008391"/>
    </source>
</evidence>
<dbReference type="GO" id="GO:0044209">
    <property type="term" value="P:AMP salvage"/>
    <property type="evidence" value="ECO:0007669"/>
    <property type="project" value="UniProtKB-UniRule"/>
</dbReference>
<dbReference type="GO" id="GO:0002055">
    <property type="term" value="F:adenine binding"/>
    <property type="evidence" value="ECO:0007669"/>
    <property type="project" value="TreeGrafter"/>
</dbReference>
<dbReference type="AlphaFoldDB" id="A0A5R9JJY1"/>
<dbReference type="NCBIfam" id="NF002636">
    <property type="entry name" value="PRK02304.1-5"/>
    <property type="match status" value="1"/>
</dbReference>
<evidence type="ECO:0000256" key="6">
    <source>
        <dbReference type="ARBA" id="ARBA00011738"/>
    </source>
</evidence>
<keyword evidence="11 12" id="KW-0660">Purine salvage</keyword>
<gene>
    <name evidence="12" type="primary">apt</name>
    <name evidence="14" type="ORF">FE263_03240</name>
</gene>
<dbReference type="Gene3D" id="3.40.50.2020">
    <property type="match status" value="1"/>
</dbReference>
<dbReference type="PANTHER" id="PTHR32315:SF3">
    <property type="entry name" value="ADENINE PHOSPHORIBOSYLTRANSFERASE"/>
    <property type="match status" value="1"/>
</dbReference>
<feature type="domain" description="Phosphoribosyltransferase" evidence="13">
    <location>
        <begin position="43"/>
        <end position="149"/>
    </location>
</feature>
<evidence type="ECO:0000256" key="8">
    <source>
        <dbReference type="ARBA" id="ARBA00022490"/>
    </source>
</evidence>
<dbReference type="InterPro" id="IPR005764">
    <property type="entry name" value="Ade_phspho_trans"/>
</dbReference>
<evidence type="ECO:0000256" key="4">
    <source>
        <dbReference type="ARBA" id="ARBA00004659"/>
    </source>
</evidence>
<evidence type="ECO:0000256" key="3">
    <source>
        <dbReference type="ARBA" id="ARBA00004496"/>
    </source>
</evidence>
<dbReference type="GO" id="GO:0006166">
    <property type="term" value="P:purine ribonucleoside salvage"/>
    <property type="evidence" value="ECO:0007669"/>
    <property type="project" value="UniProtKB-UniRule"/>
</dbReference>
<evidence type="ECO:0000259" key="13">
    <source>
        <dbReference type="Pfam" id="PF00156"/>
    </source>
</evidence>
<evidence type="ECO:0000313" key="15">
    <source>
        <dbReference type="Proteomes" id="UP000305654"/>
    </source>
</evidence>
<dbReference type="GO" id="GO:0016208">
    <property type="term" value="F:AMP binding"/>
    <property type="evidence" value="ECO:0007669"/>
    <property type="project" value="TreeGrafter"/>
</dbReference>
<evidence type="ECO:0000256" key="12">
    <source>
        <dbReference type="HAMAP-Rule" id="MF_00004"/>
    </source>
</evidence>
<comment type="subunit">
    <text evidence="6 12">Homodimer.</text>
</comment>
<dbReference type="SUPFAM" id="SSF53271">
    <property type="entry name" value="PRTase-like"/>
    <property type="match status" value="1"/>
</dbReference>
<dbReference type="EMBL" id="VCDI01000001">
    <property type="protein sequence ID" value="TLU74668.1"/>
    <property type="molecule type" value="Genomic_DNA"/>
</dbReference>
<dbReference type="Proteomes" id="UP000305654">
    <property type="component" value="Unassembled WGS sequence"/>
</dbReference>
<dbReference type="NCBIfam" id="NF002634">
    <property type="entry name" value="PRK02304.1-3"/>
    <property type="match status" value="1"/>
</dbReference>
<reference evidence="14 15" key="1">
    <citation type="submission" date="2019-05" db="EMBL/GenBank/DDBJ databases">
        <authorList>
            <person name="Pankratov T."/>
            <person name="Grouzdev D."/>
        </authorList>
    </citation>
    <scope>NUCLEOTIDE SEQUENCE [LARGE SCALE GENOMIC DNA]</scope>
    <source>
        <strain evidence="14 15">KEBCLARHB70R</strain>
    </source>
</reference>
<dbReference type="FunFam" id="3.40.50.2020:FF:000004">
    <property type="entry name" value="Adenine phosphoribosyltransferase"/>
    <property type="match status" value="1"/>
</dbReference>
<protein>
    <recommendedName>
        <fullName evidence="7 12">Adenine phosphoribosyltransferase</fullName>
        <shortName evidence="12">APRT</shortName>
        <ecNumber evidence="7 12">2.4.2.7</ecNumber>
    </recommendedName>
</protein>
<dbReference type="GO" id="GO:0003999">
    <property type="term" value="F:adenine phosphoribosyltransferase activity"/>
    <property type="evidence" value="ECO:0007669"/>
    <property type="project" value="UniProtKB-UniRule"/>
</dbReference>
<dbReference type="HAMAP" id="MF_00004">
    <property type="entry name" value="Aden_phosphoribosyltr"/>
    <property type="match status" value="1"/>
</dbReference>
<comment type="subcellular location">
    <subcellularLocation>
        <location evidence="3 12">Cytoplasm</location>
    </subcellularLocation>
</comment>
<keyword evidence="8 12" id="KW-0963">Cytoplasm</keyword>
<dbReference type="Pfam" id="PF00156">
    <property type="entry name" value="Pribosyltran"/>
    <property type="match status" value="1"/>
</dbReference>
<dbReference type="UniPathway" id="UPA00588">
    <property type="reaction ID" value="UER00646"/>
</dbReference>
<dbReference type="GO" id="GO:0006168">
    <property type="term" value="P:adenine salvage"/>
    <property type="evidence" value="ECO:0007669"/>
    <property type="project" value="InterPro"/>
</dbReference>
<dbReference type="InterPro" id="IPR000836">
    <property type="entry name" value="PRTase_dom"/>
</dbReference>
<evidence type="ECO:0000256" key="10">
    <source>
        <dbReference type="ARBA" id="ARBA00022679"/>
    </source>
</evidence>
<evidence type="ECO:0000256" key="11">
    <source>
        <dbReference type="ARBA" id="ARBA00022726"/>
    </source>
</evidence>
<comment type="catalytic activity">
    <reaction evidence="1 12">
        <text>AMP + diphosphate = 5-phospho-alpha-D-ribose 1-diphosphate + adenine</text>
        <dbReference type="Rhea" id="RHEA:16609"/>
        <dbReference type="ChEBI" id="CHEBI:16708"/>
        <dbReference type="ChEBI" id="CHEBI:33019"/>
        <dbReference type="ChEBI" id="CHEBI:58017"/>
        <dbReference type="ChEBI" id="CHEBI:456215"/>
        <dbReference type="EC" id="2.4.2.7"/>
    </reaction>
</comment>
<sequence length="172" mass="18384">MDLKQHIRSIPDFPKPGVMFRDISTLLRDADAWQVALGRLARAVAPGRPDLLAGVESRGFLLAAPLASKLGCGFVMLRKPGKLPGRTVSLTYELEYGSDSLHIQEDAIEPGQRVVVVDDLLATGGTLAAAIKLLQKVGADVVASAVLIELGFLNGRSKLGIPVTALVRYDEE</sequence>